<protein>
    <submittedName>
        <fullName evidence="2">Predicted dithiol-disulfide isomerase, DsbA family</fullName>
    </submittedName>
</protein>
<dbReference type="InterPro" id="IPR036249">
    <property type="entry name" value="Thioredoxin-like_sf"/>
</dbReference>
<dbReference type="GO" id="GO:0016853">
    <property type="term" value="F:isomerase activity"/>
    <property type="evidence" value="ECO:0007669"/>
    <property type="project" value="UniProtKB-KW"/>
</dbReference>
<dbReference type="RefSeq" id="WP_091633093.1">
    <property type="nucleotide sequence ID" value="NZ_FNYW01000005.1"/>
</dbReference>
<name>A0A1H6S6L1_9LACT</name>
<dbReference type="STRING" id="1130080.SAMN04488113_10525"/>
<dbReference type="PANTHER" id="PTHR13887">
    <property type="entry name" value="GLUTATHIONE S-TRANSFERASE KAPPA"/>
    <property type="match status" value="1"/>
</dbReference>
<evidence type="ECO:0000259" key="1">
    <source>
        <dbReference type="Pfam" id="PF01323"/>
    </source>
</evidence>
<proteinExistence type="predicted"/>
<gene>
    <name evidence="2" type="ORF">SAMN04488113_10525</name>
</gene>
<feature type="domain" description="DSBA-like thioredoxin" evidence="1">
    <location>
        <begin position="3"/>
        <end position="205"/>
    </location>
</feature>
<dbReference type="OrthoDB" id="9799122at2"/>
<dbReference type="Pfam" id="PF01323">
    <property type="entry name" value="DSBA"/>
    <property type="match status" value="1"/>
</dbReference>
<evidence type="ECO:0000313" key="3">
    <source>
        <dbReference type="Proteomes" id="UP000198564"/>
    </source>
</evidence>
<dbReference type="Gene3D" id="3.40.30.10">
    <property type="entry name" value="Glutaredoxin"/>
    <property type="match status" value="1"/>
</dbReference>
<dbReference type="EMBL" id="FNYW01000005">
    <property type="protein sequence ID" value="SEI60447.1"/>
    <property type="molecule type" value="Genomic_DNA"/>
</dbReference>
<dbReference type="GO" id="GO:0016491">
    <property type="term" value="F:oxidoreductase activity"/>
    <property type="evidence" value="ECO:0007669"/>
    <property type="project" value="InterPro"/>
</dbReference>
<dbReference type="PANTHER" id="PTHR13887:SF41">
    <property type="entry name" value="THIOREDOXIN SUPERFAMILY PROTEIN"/>
    <property type="match status" value="1"/>
</dbReference>
<reference evidence="3" key="1">
    <citation type="submission" date="2016-10" db="EMBL/GenBank/DDBJ databases">
        <authorList>
            <person name="Varghese N."/>
            <person name="Submissions S."/>
        </authorList>
    </citation>
    <scope>NUCLEOTIDE SEQUENCE [LARGE SCALE GENOMIC DNA]</scope>
    <source>
        <strain evidence="3">DSM 25751</strain>
    </source>
</reference>
<accession>A0A1H6S6L1</accession>
<dbReference type="AlphaFoldDB" id="A0A1H6S6L1"/>
<keyword evidence="3" id="KW-1185">Reference proteome</keyword>
<evidence type="ECO:0000313" key="2">
    <source>
        <dbReference type="EMBL" id="SEI60447.1"/>
    </source>
</evidence>
<sequence length="235" mass="25741">MKIEVWSDYVCPFCYIGKRELEQALKETGLAGKVDVAFKAYELDPTASTVDNSKVKEAFAKKKGLSEAQVEGMYSSITARAESVGLSYDFEKMTSANTRKAHRLAKFAETQGKGAEADEALLAAHFTHNLALNDDNVLLDIAEKIGLSREDAKNVLSSNQYDGDVTKDIQEARAVGVQGVPFFVFERKYAISGAQPQEVFQDTLKKIAAELEIKPDLQMVGNKNGETCEDGSCPI</sequence>
<dbReference type="InterPro" id="IPR001853">
    <property type="entry name" value="DSBA-like_thioredoxin_dom"/>
</dbReference>
<keyword evidence="2" id="KW-0413">Isomerase</keyword>
<dbReference type="SUPFAM" id="SSF52833">
    <property type="entry name" value="Thioredoxin-like"/>
    <property type="match status" value="1"/>
</dbReference>
<dbReference type="CDD" id="cd03024">
    <property type="entry name" value="DsbA_FrnE"/>
    <property type="match status" value="1"/>
</dbReference>
<organism evidence="2 3">
    <name type="scientific">Alkalibacterium gilvum</name>
    <dbReference type="NCBI Taxonomy" id="1130080"/>
    <lineage>
        <taxon>Bacteria</taxon>
        <taxon>Bacillati</taxon>
        <taxon>Bacillota</taxon>
        <taxon>Bacilli</taxon>
        <taxon>Lactobacillales</taxon>
        <taxon>Carnobacteriaceae</taxon>
        <taxon>Alkalibacterium</taxon>
    </lineage>
</organism>
<dbReference type="Proteomes" id="UP000198564">
    <property type="component" value="Unassembled WGS sequence"/>
</dbReference>